<proteinExistence type="predicted"/>
<organism evidence="1 2">
    <name type="scientific">Cryobacterium cheniae</name>
    <dbReference type="NCBI Taxonomy" id="1259262"/>
    <lineage>
        <taxon>Bacteria</taxon>
        <taxon>Bacillati</taxon>
        <taxon>Actinomycetota</taxon>
        <taxon>Actinomycetes</taxon>
        <taxon>Micrococcales</taxon>
        <taxon>Microbacteriaceae</taxon>
        <taxon>Cryobacterium</taxon>
    </lineage>
</organism>
<gene>
    <name evidence="1" type="ORF">E3T23_12415</name>
</gene>
<dbReference type="Proteomes" id="UP000298433">
    <property type="component" value="Unassembled WGS sequence"/>
</dbReference>
<dbReference type="Pfam" id="PF03993">
    <property type="entry name" value="DUF349"/>
    <property type="match status" value="3"/>
</dbReference>
<accession>A0A4R8XJV5</accession>
<reference evidence="1 2" key="1">
    <citation type="submission" date="2019-03" db="EMBL/GenBank/DDBJ databases">
        <title>Genomics of glacier-inhabiting Cryobacterium strains.</title>
        <authorList>
            <person name="Liu Q."/>
            <person name="Xin Y.-H."/>
        </authorList>
    </citation>
    <scope>NUCLEOTIDE SEQUENCE [LARGE SCALE GENOMIC DNA]</scope>
    <source>
        <strain evidence="1 2">TMT2-48-2</strain>
    </source>
</reference>
<dbReference type="OrthoDB" id="5422202at2"/>
<evidence type="ECO:0000313" key="1">
    <source>
        <dbReference type="EMBL" id="TFC78327.1"/>
    </source>
</evidence>
<protein>
    <submittedName>
        <fullName evidence="1">DUF349 domain-containing protein</fullName>
    </submittedName>
</protein>
<dbReference type="EMBL" id="SOGN01000049">
    <property type="protein sequence ID" value="TFC78327.1"/>
    <property type="molecule type" value="Genomic_DNA"/>
</dbReference>
<sequence length="410" mass="44615">MTTTDQQPWGRVDETGTVYVREATGERAVGQYPDATPEEALAYFERKYVELNGQVTLLEQRAKGGAPAADIAKSVKHLTEAVANANAVGNLAALAARLGALGGAVTELTEQQGAEAKAAATAAVAERAAIVAEAEALAAEDPAKTQWKQTSAALEALFAKWQAHQHDAPRIPKGEANDLWKRFRAARTTIEQNRKAFFAELDSAHKDVRNRKQRLIEQAEALAPKGADGIPAYRNLLDEWKLAGRSGKKQDDAMWAKFKAAGDVLYSVKSEIDAHDDEEFAGNLTLKLELLTEAELLLTETDRAKARTALSSIQRRWDDIGKVPRDSVKSVEDRMRKVEAAVRKLDDDHWKRNNPETKARAEGLAGQLHDAIAKLESELATAQAGGDAAAIKDATEALETRKAWLKAIGQ</sequence>
<dbReference type="AlphaFoldDB" id="A0A4R8XJV5"/>
<name>A0A4R8XJV5_9MICO</name>
<dbReference type="InterPro" id="IPR007139">
    <property type="entry name" value="DUF349"/>
</dbReference>
<keyword evidence="2" id="KW-1185">Reference proteome</keyword>
<evidence type="ECO:0000313" key="2">
    <source>
        <dbReference type="Proteomes" id="UP000298433"/>
    </source>
</evidence>
<dbReference type="RefSeq" id="WP_134370743.1">
    <property type="nucleotide sequence ID" value="NZ_SOGN01000049.1"/>
</dbReference>
<comment type="caution">
    <text evidence="1">The sequence shown here is derived from an EMBL/GenBank/DDBJ whole genome shotgun (WGS) entry which is preliminary data.</text>
</comment>